<dbReference type="GeneID" id="18930433"/>
<evidence type="ECO:0000313" key="2">
    <source>
        <dbReference type="EMBL" id="EGG03586.1"/>
    </source>
</evidence>
<evidence type="ECO:0000256" key="1">
    <source>
        <dbReference type="SAM" id="SignalP"/>
    </source>
</evidence>
<keyword evidence="3" id="KW-1185">Reference proteome</keyword>
<evidence type="ECO:0000313" key="3">
    <source>
        <dbReference type="Proteomes" id="UP000001072"/>
    </source>
</evidence>
<dbReference type="RefSeq" id="XP_007413033.1">
    <property type="nucleotide sequence ID" value="XM_007412971.1"/>
</dbReference>
<name>F4RVA6_MELLP</name>
<dbReference type="OrthoDB" id="2513022at2759"/>
<feature type="signal peptide" evidence="1">
    <location>
        <begin position="1"/>
        <end position="22"/>
    </location>
</feature>
<dbReference type="Proteomes" id="UP000001072">
    <property type="component" value="Unassembled WGS sequence"/>
</dbReference>
<protein>
    <submittedName>
        <fullName evidence="2">Secreted protein</fullName>
    </submittedName>
</protein>
<gene>
    <name evidence="2" type="ORF">MELLADRAFT_65426</name>
</gene>
<dbReference type="InParanoid" id="F4RVA6"/>
<accession>F4RVA6</accession>
<proteinExistence type="predicted"/>
<keyword evidence="1" id="KW-0732">Signal</keyword>
<sequence>MNQFRLLIVIAQFFLVFIPTNGMTCDGNGDRVGDPADCFNALEYIYAALPNSGCAIAGSCAMMPLTGSYHNLISPEAAPPYTLEEVEASYDGLFGHYCEGYVSPITAAADWPKDAFNSGFLLGTTGGPDPTECPEAIAQQIVEESKAYSGP</sequence>
<dbReference type="HOGENOM" id="CLU_1731896_0_0_1"/>
<dbReference type="EMBL" id="GL883123">
    <property type="protein sequence ID" value="EGG03586.1"/>
    <property type="molecule type" value="Genomic_DNA"/>
</dbReference>
<dbReference type="VEuPathDB" id="FungiDB:MELLADRAFT_65426"/>
<feature type="chain" id="PRO_5003318000" evidence="1">
    <location>
        <begin position="23"/>
        <end position="151"/>
    </location>
</feature>
<reference evidence="3" key="1">
    <citation type="journal article" date="2011" name="Proc. Natl. Acad. Sci. U.S.A.">
        <title>Obligate biotrophy features unraveled by the genomic analysis of rust fungi.</title>
        <authorList>
            <person name="Duplessis S."/>
            <person name="Cuomo C.A."/>
            <person name="Lin Y.-C."/>
            <person name="Aerts A."/>
            <person name="Tisserant E."/>
            <person name="Veneault-Fourrey C."/>
            <person name="Joly D.L."/>
            <person name="Hacquard S."/>
            <person name="Amselem J."/>
            <person name="Cantarel B.L."/>
            <person name="Chiu R."/>
            <person name="Coutinho P.M."/>
            <person name="Feau N."/>
            <person name="Field M."/>
            <person name="Frey P."/>
            <person name="Gelhaye E."/>
            <person name="Goldberg J."/>
            <person name="Grabherr M.G."/>
            <person name="Kodira C.D."/>
            <person name="Kohler A."/>
            <person name="Kuees U."/>
            <person name="Lindquist E.A."/>
            <person name="Lucas S.M."/>
            <person name="Mago R."/>
            <person name="Mauceli E."/>
            <person name="Morin E."/>
            <person name="Murat C."/>
            <person name="Pangilinan J.L."/>
            <person name="Park R."/>
            <person name="Pearson M."/>
            <person name="Quesneville H."/>
            <person name="Rouhier N."/>
            <person name="Sakthikumar S."/>
            <person name="Salamov A.A."/>
            <person name="Schmutz J."/>
            <person name="Selles B."/>
            <person name="Shapiro H."/>
            <person name="Tanguay P."/>
            <person name="Tuskan G.A."/>
            <person name="Henrissat B."/>
            <person name="Van de Peer Y."/>
            <person name="Rouze P."/>
            <person name="Ellis J.G."/>
            <person name="Dodds P.N."/>
            <person name="Schein J.E."/>
            <person name="Zhong S."/>
            <person name="Hamelin R.C."/>
            <person name="Grigoriev I.V."/>
            <person name="Szabo L.J."/>
            <person name="Martin F."/>
        </authorList>
    </citation>
    <scope>NUCLEOTIDE SEQUENCE [LARGE SCALE GENOMIC DNA]</scope>
    <source>
        <strain evidence="3">98AG31 / pathotype 3-4-7</strain>
    </source>
</reference>
<dbReference type="KEGG" id="mlr:MELLADRAFT_65426"/>
<dbReference type="AlphaFoldDB" id="F4RVA6"/>
<organism evidence="3">
    <name type="scientific">Melampsora larici-populina (strain 98AG31 / pathotype 3-4-7)</name>
    <name type="common">Poplar leaf rust fungus</name>
    <dbReference type="NCBI Taxonomy" id="747676"/>
    <lineage>
        <taxon>Eukaryota</taxon>
        <taxon>Fungi</taxon>
        <taxon>Dikarya</taxon>
        <taxon>Basidiomycota</taxon>
        <taxon>Pucciniomycotina</taxon>
        <taxon>Pucciniomycetes</taxon>
        <taxon>Pucciniales</taxon>
        <taxon>Melampsoraceae</taxon>
        <taxon>Melampsora</taxon>
    </lineage>
</organism>